<organism evidence="2 3">
    <name type="scientific">Streptomyces boluensis</name>
    <dbReference type="NCBI Taxonomy" id="1775135"/>
    <lineage>
        <taxon>Bacteria</taxon>
        <taxon>Bacillati</taxon>
        <taxon>Actinomycetota</taxon>
        <taxon>Actinomycetes</taxon>
        <taxon>Kitasatosporales</taxon>
        <taxon>Streptomycetaceae</taxon>
        <taxon>Streptomyces</taxon>
    </lineage>
</organism>
<protein>
    <recommendedName>
        <fullName evidence="4">Lipoprotein</fullName>
    </recommendedName>
</protein>
<proteinExistence type="predicted"/>
<accession>A0A964UWG1</accession>
<dbReference type="EMBL" id="JAAAHS010000550">
    <property type="protein sequence ID" value="NBE56666.1"/>
    <property type="molecule type" value="Genomic_DNA"/>
</dbReference>
<feature type="chain" id="PRO_5037708632" description="Lipoprotein" evidence="1">
    <location>
        <begin position="23"/>
        <end position="187"/>
    </location>
</feature>
<comment type="caution">
    <text evidence="2">The sequence shown here is derived from an EMBL/GenBank/DDBJ whole genome shotgun (WGS) entry which is preliminary data.</text>
</comment>
<sequence length="187" mass="18860">MKHLLLALTLCCALVAGGTACGAAPAKNAADVKAAAVAEPTPTPTPTSTTEKQKFAKTRFVANAGLAAGAAYQWIVKPARDGKFKKGAKGRKFTMIKAGLAGAFTYNRLKAAVKNAQGDPLLAKAVAPLAAGIESLKDLPSKLRKGNGADDAAGVFDDVINSVKSAGKDAGAPVVDKVPSTSELTGG</sequence>
<dbReference type="PROSITE" id="PS51257">
    <property type="entry name" value="PROKAR_LIPOPROTEIN"/>
    <property type="match status" value="1"/>
</dbReference>
<name>A0A964UWG1_9ACTN</name>
<feature type="signal peptide" evidence="1">
    <location>
        <begin position="1"/>
        <end position="22"/>
    </location>
</feature>
<evidence type="ECO:0000313" key="2">
    <source>
        <dbReference type="EMBL" id="NBE56666.1"/>
    </source>
</evidence>
<gene>
    <name evidence="2" type="ORF">GUY60_35635</name>
</gene>
<evidence type="ECO:0000256" key="1">
    <source>
        <dbReference type="SAM" id="SignalP"/>
    </source>
</evidence>
<keyword evidence="3" id="KW-1185">Reference proteome</keyword>
<dbReference type="Proteomes" id="UP000598297">
    <property type="component" value="Unassembled WGS sequence"/>
</dbReference>
<evidence type="ECO:0000313" key="3">
    <source>
        <dbReference type="Proteomes" id="UP000598297"/>
    </source>
</evidence>
<reference evidence="2" key="1">
    <citation type="submission" date="2020-01" db="EMBL/GenBank/DDBJ databases">
        <title>Whole-genome analyses of novel actinobacteria.</title>
        <authorList>
            <person name="Sahin N."/>
        </authorList>
    </citation>
    <scope>NUCLEOTIDE SEQUENCE</scope>
    <source>
        <strain evidence="2">YC537</strain>
    </source>
</reference>
<dbReference type="AlphaFoldDB" id="A0A964UWG1"/>
<evidence type="ECO:0008006" key="4">
    <source>
        <dbReference type="Google" id="ProtNLM"/>
    </source>
</evidence>
<keyword evidence="1" id="KW-0732">Signal</keyword>